<name>A0AAV3Y8X7_9GAST</name>
<gene>
    <name evidence="1" type="ORF">PoB_000512800</name>
</gene>
<evidence type="ECO:0000313" key="2">
    <source>
        <dbReference type="Proteomes" id="UP000735302"/>
    </source>
</evidence>
<comment type="caution">
    <text evidence="1">The sequence shown here is derived from an EMBL/GenBank/DDBJ whole genome shotgun (WGS) entry which is preliminary data.</text>
</comment>
<dbReference type="SUPFAM" id="SSF56672">
    <property type="entry name" value="DNA/RNA polymerases"/>
    <property type="match status" value="1"/>
</dbReference>
<accession>A0AAV3Y8X7</accession>
<protein>
    <submittedName>
        <fullName evidence="1">Retrovirus-related pol polyprotein from transposon 412-like protein</fullName>
    </submittedName>
</protein>
<proteinExistence type="predicted"/>
<reference evidence="1 2" key="1">
    <citation type="journal article" date="2021" name="Elife">
        <title>Chloroplast acquisition without the gene transfer in kleptoplastic sea slugs, Plakobranchus ocellatus.</title>
        <authorList>
            <person name="Maeda T."/>
            <person name="Takahashi S."/>
            <person name="Yoshida T."/>
            <person name="Shimamura S."/>
            <person name="Takaki Y."/>
            <person name="Nagai Y."/>
            <person name="Toyoda A."/>
            <person name="Suzuki Y."/>
            <person name="Arimoto A."/>
            <person name="Ishii H."/>
            <person name="Satoh N."/>
            <person name="Nishiyama T."/>
            <person name="Hasebe M."/>
            <person name="Maruyama T."/>
            <person name="Minagawa J."/>
            <person name="Obokata J."/>
            <person name="Shigenobu S."/>
        </authorList>
    </citation>
    <scope>NUCLEOTIDE SEQUENCE [LARGE SCALE GENOMIC DNA]</scope>
</reference>
<evidence type="ECO:0000313" key="1">
    <source>
        <dbReference type="EMBL" id="GFN78622.1"/>
    </source>
</evidence>
<dbReference type="PANTHER" id="PTHR37984:SF5">
    <property type="entry name" value="PROTEIN NYNRIN-LIKE"/>
    <property type="match status" value="1"/>
</dbReference>
<dbReference type="InterPro" id="IPR050951">
    <property type="entry name" value="Retrovirus_Pol_polyprotein"/>
</dbReference>
<sequence length="149" mass="16897">MDVKKYIGSCHLCQIHAPRPPKLPIEEMEAISKPFEGVEIDIGGPLPMTRNKNQYIHRVQPLQSSVRAPAPTFQKAMRKAVGHLPHVASYFDDILIHSASWEDHLLDLEATLQALRKSLSVIPLSNSWDTSLKKELSDQTRQRQKILNI</sequence>
<dbReference type="PANTHER" id="PTHR37984">
    <property type="entry name" value="PROTEIN CBG26694"/>
    <property type="match status" value="1"/>
</dbReference>
<dbReference type="Gene3D" id="3.30.70.270">
    <property type="match status" value="1"/>
</dbReference>
<dbReference type="AlphaFoldDB" id="A0AAV3Y8X7"/>
<keyword evidence="2" id="KW-1185">Reference proteome</keyword>
<dbReference type="InterPro" id="IPR043502">
    <property type="entry name" value="DNA/RNA_pol_sf"/>
</dbReference>
<organism evidence="1 2">
    <name type="scientific">Plakobranchus ocellatus</name>
    <dbReference type="NCBI Taxonomy" id="259542"/>
    <lineage>
        <taxon>Eukaryota</taxon>
        <taxon>Metazoa</taxon>
        <taxon>Spiralia</taxon>
        <taxon>Lophotrochozoa</taxon>
        <taxon>Mollusca</taxon>
        <taxon>Gastropoda</taxon>
        <taxon>Heterobranchia</taxon>
        <taxon>Euthyneura</taxon>
        <taxon>Panpulmonata</taxon>
        <taxon>Sacoglossa</taxon>
        <taxon>Placobranchoidea</taxon>
        <taxon>Plakobranchidae</taxon>
        <taxon>Plakobranchus</taxon>
    </lineage>
</organism>
<dbReference type="InterPro" id="IPR043128">
    <property type="entry name" value="Rev_trsase/Diguanyl_cyclase"/>
</dbReference>
<dbReference type="EMBL" id="BLXT01000592">
    <property type="protein sequence ID" value="GFN78622.1"/>
    <property type="molecule type" value="Genomic_DNA"/>
</dbReference>
<dbReference type="Proteomes" id="UP000735302">
    <property type="component" value="Unassembled WGS sequence"/>
</dbReference>